<evidence type="ECO:0000256" key="2">
    <source>
        <dbReference type="PROSITE-ProRule" id="PRU00035"/>
    </source>
</evidence>
<dbReference type="InterPro" id="IPR001487">
    <property type="entry name" value="Bromodomain"/>
</dbReference>
<dbReference type="Gene3D" id="1.20.920.10">
    <property type="entry name" value="Bromodomain-like"/>
    <property type="match status" value="2"/>
</dbReference>
<protein>
    <submittedName>
        <fullName evidence="4">Tata-binding protein associated factor taf2</fullName>
    </submittedName>
</protein>
<comment type="caution">
    <text evidence="4">The sequence shown here is derived from an EMBL/GenBank/DDBJ whole genome shotgun (WGS) entry which is preliminary data.</text>
</comment>
<dbReference type="InterPro" id="IPR036427">
    <property type="entry name" value="Bromodomain-like_sf"/>
</dbReference>
<gene>
    <name evidence="4" type="ORF">Ctob_009129</name>
</gene>
<dbReference type="CDD" id="cd04369">
    <property type="entry name" value="Bromodomain"/>
    <property type="match status" value="2"/>
</dbReference>
<keyword evidence="5" id="KW-1185">Reference proteome</keyword>
<keyword evidence="1 2" id="KW-0103">Bromodomain</keyword>
<feature type="domain" description="Bromo" evidence="3">
    <location>
        <begin position="52"/>
        <end position="114"/>
    </location>
</feature>
<proteinExistence type="predicted"/>
<dbReference type="Proteomes" id="UP000037460">
    <property type="component" value="Unassembled WGS sequence"/>
</dbReference>
<dbReference type="PANTHER" id="PTHR45926">
    <property type="entry name" value="OSJNBA0053K19.4 PROTEIN"/>
    <property type="match status" value="1"/>
</dbReference>
<evidence type="ECO:0000259" key="3">
    <source>
        <dbReference type="PROSITE" id="PS50014"/>
    </source>
</evidence>
<reference evidence="5" key="1">
    <citation type="journal article" date="2015" name="PLoS Genet.">
        <title>Genome Sequence and Transcriptome Analyses of Chrysochromulina tobin: Metabolic Tools for Enhanced Algal Fitness in the Prominent Order Prymnesiales (Haptophyceae).</title>
        <authorList>
            <person name="Hovde B.T."/>
            <person name="Deodato C.R."/>
            <person name="Hunsperger H.M."/>
            <person name="Ryken S.A."/>
            <person name="Yost W."/>
            <person name="Jha R.K."/>
            <person name="Patterson J."/>
            <person name="Monnat R.J. Jr."/>
            <person name="Barlow S.B."/>
            <person name="Starkenburg S.R."/>
            <person name="Cattolico R.A."/>
        </authorList>
    </citation>
    <scope>NUCLEOTIDE SEQUENCE</scope>
    <source>
        <strain evidence="5">CCMP291</strain>
    </source>
</reference>
<name>A0A0M0JX22_9EUKA</name>
<dbReference type="Pfam" id="PF00439">
    <property type="entry name" value="Bromodomain"/>
    <property type="match status" value="2"/>
</dbReference>
<dbReference type="EMBL" id="JWZX01002089">
    <property type="protein sequence ID" value="KOO31095.1"/>
    <property type="molecule type" value="Genomic_DNA"/>
</dbReference>
<dbReference type="PRINTS" id="PR00503">
    <property type="entry name" value="BROMODOMAIN"/>
</dbReference>
<feature type="domain" description="Bromo" evidence="3">
    <location>
        <begin position="185"/>
        <end position="245"/>
    </location>
</feature>
<dbReference type="PROSITE" id="PS50014">
    <property type="entry name" value="BROMODOMAIN_2"/>
    <property type="match status" value="2"/>
</dbReference>
<dbReference type="OrthoDB" id="1742084at2759"/>
<evidence type="ECO:0000313" key="5">
    <source>
        <dbReference type="Proteomes" id="UP000037460"/>
    </source>
</evidence>
<dbReference type="SUPFAM" id="SSF47370">
    <property type="entry name" value="Bromodomain"/>
    <property type="match status" value="2"/>
</dbReference>
<sequence>MERHLHPVVASLRDGTATLHKYVDMKLHERLLDLLKSLMRGTTAKEFLKPVELPGYSQIILQPMDLGTVRENLELDAQRKWAEKTYVTAEEFAHDVRLVFKNCFLFNQHPTHHVFRDGRQKLEKFEKDLESLYREVERSGPPIPPIARCQLLLTDLRRNPLTEWFRRKEDWSNLGAAYLNALTSKQPMDLDEIQARFDADRYSFGGARDASEASSTTATFDAFAADVRLVWQNALDFNGEGSFVGVIVKILQQSFERRLKDLKEAPRPVAHVYAHRLPVSSRKRRRELYDASVAISGNLAVSSGVVEVIERVCPAAVVRRRGADVGIEADVNLDQVDEALVEPLLEQVLAVGQGA</sequence>
<accession>A0A0M0JX22</accession>
<organism evidence="4 5">
    <name type="scientific">Chrysochromulina tobinii</name>
    <dbReference type="NCBI Taxonomy" id="1460289"/>
    <lineage>
        <taxon>Eukaryota</taxon>
        <taxon>Haptista</taxon>
        <taxon>Haptophyta</taxon>
        <taxon>Prymnesiophyceae</taxon>
        <taxon>Prymnesiales</taxon>
        <taxon>Chrysochromulinaceae</taxon>
        <taxon>Chrysochromulina</taxon>
    </lineage>
</organism>
<evidence type="ECO:0000256" key="1">
    <source>
        <dbReference type="ARBA" id="ARBA00023117"/>
    </source>
</evidence>
<dbReference type="SMART" id="SM00297">
    <property type="entry name" value="BROMO"/>
    <property type="match status" value="2"/>
</dbReference>
<evidence type="ECO:0000313" key="4">
    <source>
        <dbReference type="EMBL" id="KOO31095.1"/>
    </source>
</evidence>
<dbReference type="AlphaFoldDB" id="A0A0M0JX22"/>